<dbReference type="RefSeq" id="WP_380695848.1">
    <property type="nucleotide sequence ID" value="NZ_JBHRYR010000003.1"/>
</dbReference>
<reference evidence="4" key="1">
    <citation type="journal article" date="2019" name="Int. J. Syst. Evol. Microbiol.">
        <title>The Global Catalogue of Microorganisms (GCM) 10K type strain sequencing project: providing services to taxonomists for standard genome sequencing and annotation.</title>
        <authorList>
            <consortium name="The Broad Institute Genomics Platform"/>
            <consortium name="The Broad Institute Genome Sequencing Center for Infectious Disease"/>
            <person name="Wu L."/>
            <person name="Ma J."/>
        </authorList>
    </citation>
    <scope>NUCLEOTIDE SEQUENCE [LARGE SCALE GENOMIC DNA]</scope>
    <source>
        <strain evidence="4">IBRC 10765</strain>
    </source>
</reference>
<dbReference type="Proteomes" id="UP001595617">
    <property type="component" value="Unassembled WGS sequence"/>
</dbReference>
<dbReference type="PANTHER" id="PTHR35936:SF35">
    <property type="entry name" value="L-CYSTINE-BINDING PROTEIN TCYJ"/>
    <property type="match status" value="1"/>
</dbReference>
<evidence type="ECO:0000256" key="1">
    <source>
        <dbReference type="ARBA" id="ARBA00010333"/>
    </source>
</evidence>
<dbReference type="SUPFAM" id="SSF53850">
    <property type="entry name" value="Periplasmic binding protein-like II"/>
    <property type="match status" value="1"/>
</dbReference>
<proteinExistence type="inferred from homology"/>
<dbReference type="Gene3D" id="3.40.190.10">
    <property type="entry name" value="Periplasmic binding protein-like II"/>
    <property type="match status" value="2"/>
</dbReference>
<feature type="chain" id="PRO_5046320257" evidence="2">
    <location>
        <begin position="25"/>
        <end position="246"/>
    </location>
</feature>
<sequence length="246" mass="27623">MKRLVLAAFAVTFAAIVAAPFALAQRTQLITVHYNERFPYMYEEEGALKGLTATRVIAALDAAGLNYRWIETPAARQLTLIEQNSGADCGIGWFKNNQRERFAQFSDALYQDQPIAILTRTAHPLFRSNRTLHDVLADRRLILNTKVGYSYGEFLDYLIAEYDPVSLQSAAENLTLFRQIATGRADYMFVAPEEAEAVFALPDLSAAQFQLLTPPDMPDGEERYLMCSMNVDPRTIALFNRALANL</sequence>
<evidence type="ECO:0000256" key="2">
    <source>
        <dbReference type="SAM" id="SignalP"/>
    </source>
</evidence>
<protein>
    <submittedName>
        <fullName evidence="3">Substrate-binding periplasmic protein</fullName>
    </submittedName>
</protein>
<accession>A0ABV7ZY32</accession>
<name>A0ABV7ZY32_9GAMM</name>
<evidence type="ECO:0000313" key="3">
    <source>
        <dbReference type="EMBL" id="MFC3853056.1"/>
    </source>
</evidence>
<organism evidence="3 4">
    <name type="scientific">Saccharospirillum mangrovi</name>
    <dbReference type="NCBI Taxonomy" id="2161747"/>
    <lineage>
        <taxon>Bacteria</taxon>
        <taxon>Pseudomonadati</taxon>
        <taxon>Pseudomonadota</taxon>
        <taxon>Gammaproteobacteria</taxon>
        <taxon>Oceanospirillales</taxon>
        <taxon>Saccharospirillaceae</taxon>
        <taxon>Saccharospirillum</taxon>
    </lineage>
</organism>
<comment type="similarity">
    <text evidence="1">Belongs to the bacterial solute-binding protein 3 family.</text>
</comment>
<dbReference type="EMBL" id="JBHRYR010000003">
    <property type="protein sequence ID" value="MFC3853056.1"/>
    <property type="molecule type" value="Genomic_DNA"/>
</dbReference>
<evidence type="ECO:0000313" key="4">
    <source>
        <dbReference type="Proteomes" id="UP001595617"/>
    </source>
</evidence>
<dbReference type="PANTHER" id="PTHR35936">
    <property type="entry name" value="MEMBRANE-BOUND LYTIC MUREIN TRANSGLYCOSYLASE F"/>
    <property type="match status" value="1"/>
</dbReference>
<comment type="caution">
    <text evidence="3">The sequence shown here is derived from an EMBL/GenBank/DDBJ whole genome shotgun (WGS) entry which is preliminary data.</text>
</comment>
<gene>
    <name evidence="3" type="ORF">ACFOOG_09465</name>
</gene>
<keyword evidence="2" id="KW-0732">Signal</keyword>
<feature type="signal peptide" evidence="2">
    <location>
        <begin position="1"/>
        <end position="24"/>
    </location>
</feature>
<keyword evidence="4" id="KW-1185">Reference proteome</keyword>